<evidence type="ECO:0000313" key="6">
    <source>
        <dbReference type="EMBL" id="ANS24970.1"/>
    </source>
</evidence>
<proteinExistence type="predicted"/>
<keyword evidence="2 5" id="KW-0812">Transmembrane</keyword>
<evidence type="ECO:0000256" key="4">
    <source>
        <dbReference type="ARBA" id="ARBA00023136"/>
    </source>
</evidence>
<dbReference type="AlphaFoldDB" id="A0A1B1JX90"/>
<keyword evidence="4 5" id="KW-0472">Membrane</keyword>
<evidence type="ECO:0000256" key="5">
    <source>
        <dbReference type="SAM" id="Phobius"/>
    </source>
</evidence>
<evidence type="ECO:0000256" key="2">
    <source>
        <dbReference type="ARBA" id="ARBA00022692"/>
    </source>
</evidence>
<organism evidence="6 7">
    <name type="scientific">Rhodococcus opacus</name>
    <name type="common">Nocardia opaca</name>
    <dbReference type="NCBI Taxonomy" id="37919"/>
    <lineage>
        <taxon>Bacteria</taxon>
        <taxon>Bacillati</taxon>
        <taxon>Actinomycetota</taxon>
        <taxon>Actinomycetes</taxon>
        <taxon>Mycobacteriales</taxon>
        <taxon>Nocardiaceae</taxon>
        <taxon>Rhodococcus</taxon>
    </lineage>
</organism>
<evidence type="ECO:0000256" key="1">
    <source>
        <dbReference type="ARBA" id="ARBA00004141"/>
    </source>
</evidence>
<evidence type="ECO:0000313" key="7">
    <source>
        <dbReference type="Proteomes" id="UP000186108"/>
    </source>
</evidence>
<dbReference type="InterPro" id="IPR050367">
    <property type="entry name" value="APC_superfamily"/>
</dbReference>
<dbReference type="Gene3D" id="1.20.1740.10">
    <property type="entry name" value="Amino acid/polyamine transporter I"/>
    <property type="match status" value="1"/>
</dbReference>
<sequence length="132" mass="13519">MPTNPTDAETSLDPPPAPTGKGLRGGSVGLLAAVALGLSSVAPAYSIAVTLGFMTMVVGNLAPAALLLGFVPILLTAFAFRELNREMPDCGTTFVWTTRAFGPHTGWLSGGWVQIATLIAMTALARVGAGYS</sequence>
<dbReference type="GO" id="GO:0016020">
    <property type="term" value="C:membrane"/>
    <property type="evidence" value="ECO:0007669"/>
    <property type="project" value="UniProtKB-SubCell"/>
</dbReference>
<keyword evidence="3 5" id="KW-1133">Transmembrane helix</keyword>
<reference evidence="6 7" key="1">
    <citation type="submission" date="2014-07" db="EMBL/GenBank/DDBJ databases">
        <authorList>
            <person name="Zhang J.E."/>
            <person name="Yang H."/>
            <person name="Guo J."/>
            <person name="Deng Z."/>
            <person name="Luo H."/>
            <person name="Luo M."/>
            <person name="Zhao B."/>
        </authorList>
    </citation>
    <scope>NUCLEOTIDE SEQUENCE [LARGE SCALE GENOMIC DNA]</scope>
    <source>
        <strain evidence="6 7">1CP</strain>
    </source>
</reference>
<feature type="transmembrane region" description="Helical" evidence="5">
    <location>
        <begin position="61"/>
        <end position="80"/>
    </location>
</feature>
<dbReference type="RefSeq" id="WP_065488521.1">
    <property type="nucleotide sequence ID" value="NZ_CP009111.1"/>
</dbReference>
<dbReference type="PATRIC" id="fig|37919.13.peg.220"/>
<dbReference type="PANTHER" id="PTHR42770:SF7">
    <property type="entry name" value="MEMBRANE PROTEIN"/>
    <property type="match status" value="1"/>
</dbReference>
<comment type="subcellular location">
    <subcellularLocation>
        <location evidence="1">Membrane</location>
        <topology evidence="1">Multi-pass membrane protein</topology>
    </subcellularLocation>
</comment>
<dbReference type="PANTHER" id="PTHR42770">
    <property type="entry name" value="AMINO ACID TRANSPORTER-RELATED"/>
    <property type="match status" value="1"/>
</dbReference>
<dbReference type="EMBL" id="CP009111">
    <property type="protein sequence ID" value="ANS24970.1"/>
    <property type="molecule type" value="Genomic_DNA"/>
</dbReference>
<accession>A0A1B1JX90</accession>
<name>A0A1B1JX90_RHOOP</name>
<gene>
    <name evidence="6" type="ORF">R1CP_01070</name>
</gene>
<feature type="transmembrane region" description="Helical" evidence="5">
    <location>
        <begin position="30"/>
        <end position="55"/>
    </location>
</feature>
<protein>
    <submittedName>
        <fullName evidence="6">Amino acid permease family protein</fullName>
    </submittedName>
</protein>
<evidence type="ECO:0000256" key="3">
    <source>
        <dbReference type="ARBA" id="ARBA00022989"/>
    </source>
</evidence>
<dbReference type="Proteomes" id="UP000186108">
    <property type="component" value="Chromosome"/>
</dbReference>